<evidence type="ECO:0000313" key="3">
    <source>
        <dbReference type="Proteomes" id="UP001066276"/>
    </source>
</evidence>
<reference evidence="2" key="1">
    <citation type="journal article" date="2022" name="bioRxiv">
        <title>Sequencing and chromosome-scale assembly of the giantPleurodeles waltlgenome.</title>
        <authorList>
            <person name="Brown T."/>
            <person name="Elewa A."/>
            <person name="Iarovenko S."/>
            <person name="Subramanian E."/>
            <person name="Araus A.J."/>
            <person name="Petzold A."/>
            <person name="Susuki M."/>
            <person name="Suzuki K.-i.T."/>
            <person name="Hayashi T."/>
            <person name="Toyoda A."/>
            <person name="Oliveira C."/>
            <person name="Osipova E."/>
            <person name="Leigh N.D."/>
            <person name="Simon A."/>
            <person name="Yun M.H."/>
        </authorList>
    </citation>
    <scope>NUCLEOTIDE SEQUENCE</scope>
    <source>
        <strain evidence="2">20211129_DDA</strain>
        <tissue evidence="2">Liver</tissue>
    </source>
</reference>
<feature type="compositionally biased region" description="Basic residues" evidence="1">
    <location>
        <begin position="72"/>
        <end position="86"/>
    </location>
</feature>
<dbReference type="Proteomes" id="UP001066276">
    <property type="component" value="Chromosome 3_2"/>
</dbReference>
<dbReference type="AlphaFoldDB" id="A0AAV7TN80"/>
<name>A0AAV7TN80_PLEWA</name>
<dbReference type="EMBL" id="JANPWB010000006">
    <property type="protein sequence ID" value="KAJ1178090.1"/>
    <property type="molecule type" value="Genomic_DNA"/>
</dbReference>
<keyword evidence="3" id="KW-1185">Reference proteome</keyword>
<accession>A0AAV7TN80</accession>
<comment type="caution">
    <text evidence="2">The sequence shown here is derived from an EMBL/GenBank/DDBJ whole genome shotgun (WGS) entry which is preliminary data.</text>
</comment>
<gene>
    <name evidence="2" type="ORF">NDU88_003338</name>
</gene>
<proteinExistence type="predicted"/>
<evidence type="ECO:0000313" key="2">
    <source>
        <dbReference type="EMBL" id="KAJ1178090.1"/>
    </source>
</evidence>
<sequence length="98" mass="10836">MVVRYGCALHSRGTGGTGATSHRGATFMGPQPSPGRSKPGAEPSLHWRRGGIRNPRIDRRSRTEPSRDGLRSRARRGHPTVRRGKGKWREALQPAFVQ</sequence>
<organism evidence="2 3">
    <name type="scientific">Pleurodeles waltl</name>
    <name type="common">Iberian ribbed newt</name>
    <dbReference type="NCBI Taxonomy" id="8319"/>
    <lineage>
        <taxon>Eukaryota</taxon>
        <taxon>Metazoa</taxon>
        <taxon>Chordata</taxon>
        <taxon>Craniata</taxon>
        <taxon>Vertebrata</taxon>
        <taxon>Euteleostomi</taxon>
        <taxon>Amphibia</taxon>
        <taxon>Batrachia</taxon>
        <taxon>Caudata</taxon>
        <taxon>Salamandroidea</taxon>
        <taxon>Salamandridae</taxon>
        <taxon>Pleurodelinae</taxon>
        <taxon>Pleurodeles</taxon>
    </lineage>
</organism>
<feature type="region of interest" description="Disordered" evidence="1">
    <location>
        <begin position="1"/>
        <end position="98"/>
    </location>
</feature>
<evidence type="ECO:0000256" key="1">
    <source>
        <dbReference type="SAM" id="MobiDB-lite"/>
    </source>
</evidence>
<protein>
    <submittedName>
        <fullName evidence="2">Uncharacterized protein</fullName>
    </submittedName>
</protein>
<feature type="compositionally biased region" description="Basic and acidic residues" evidence="1">
    <location>
        <begin position="55"/>
        <end position="71"/>
    </location>
</feature>